<keyword evidence="1" id="KW-0812">Transmembrane</keyword>
<dbReference type="EMBL" id="PGUY01000016">
    <property type="protein sequence ID" value="PLT30803.1"/>
    <property type="molecule type" value="Genomic_DNA"/>
</dbReference>
<feature type="transmembrane region" description="Helical" evidence="1">
    <location>
        <begin position="7"/>
        <end position="34"/>
    </location>
</feature>
<organism evidence="2 3">
    <name type="scientific">Peribacillus deserti</name>
    <dbReference type="NCBI Taxonomy" id="673318"/>
    <lineage>
        <taxon>Bacteria</taxon>
        <taxon>Bacillati</taxon>
        <taxon>Bacillota</taxon>
        <taxon>Bacilli</taxon>
        <taxon>Bacillales</taxon>
        <taxon>Bacillaceae</taxon>
        <taxon>Peribacillus</taxon>
    </lineage>
</organism>
<dbReference type="Pfam" id="PF04070">
    <property type="entry name" value="DUF378"/>
    <property type="match status" value="1"/>
</dbReference>
<comment type="caution">
    <text evidence="2">The sequence shown here is derived from an EMBL/GenBank/DDBJ whole genome shotgun (WGS) entry which is preliminary data.</text>
</comment>
<evidence type="ECO:0000256" key="1">
    <source>
        <dbReference type="SAM" id="Phobius"/>
    </source>
</evidence>
<keyword evidence="1" id="KW-1133">Transmembrane helix</keyword>
<dbReference type="InterPro" id="IPR007211">
    <property type="entry name" value="DUF378"/>
</dbReference>
<proteinExistence type="predicted"/>
<dbReference type="AlphaFoldDB" id="A0A2N5M924"/>
<reference evidence="2 3" key="1">
    <citation type="submission" date="2017-11" db="EMBL/GenBank/DDBJ databases">
        <title>Comparitive Functional Genomics of Dry Heat Resistant strains isolated from the Viking Spacecraft.</title>
        <authorList>
            <person name="Seuylemezian A."/>
            <person name="Cooper K."/>
            <person name="Vaishampayan P."/>
        </authorList>
    </citation>
    <scope>NUCLEOTIDE SEQUENCE [LARGE SCALE GENOMIC DNA]</scope>
    <source>
        <strain evidence="2 3">V1-29</strain>
    </source>
</reference>
<dbReference type="PANTHER" id="PTHR37304:SF1">
    <property type="entry name" value="MEMBRANE PROTEIN"/>
    <property type="match status" value="1"/>
</dbReference>
<dbReference type="OrthoDB" id="9812136at2"/>
<keyword evidence="3" id="KW-1185">Reference proteome</keyword>
<dbReference type="RefSeq" id="WP_101640716.1">
    <property type="nucleotide sequence ID" value="NZ_PGUY01000016.1"/>
</dbReference>
<name>A0A2N5M924_9BACI</name>
<dbReference type="PANTHER" id="PTHR37304">
    <property type="entry name" value="MEMBRANE PROTEIN-RELATED"/>
    <property type="match status" value="1"/>
</dbReference>
<protein>
    <submittedName>
        <fullName evidence="2">DUF378 domain-containing protein</fullName>
    </submittedName>
</protein>
<keyword evidence="1" id="KW-0472">Membrane</keyword>
<feature type="transmembrane region" description="Helical" evidence="1">
    <location>
        <begin position="40"/>
        <end position="62"/>
    </location>
</feature>
<gene>
    <name evidence="2" type="ORF">CUU66_05710</name>
</gene>
<sequence length="79" mass="8577">MSAIQRIALVLTIIGAINWGLVGFFQFDLVAAIFGGQDSALARIVYGLVGIAGLINIGLLFVREQQTQTSRQQEPETTR</sequence>
<dbReference type="Proteomes" id="UP000234748">
    <property type="component" value="Unassembled WGS sequence"/>
</dbReference>
<evidence type="ECO:0000313" key="3">
    <source>
        <dbReference type="Proteomes" id="UP000234748"/>
    </source>
</evidence>
<accession>A0A2N5M924</accession>
<evidence type="ECO:0000313" key="2">
    <source>
        <dbReference type="EMBL" id="PLT30803.1"/>
    </source>
</evidence>